<keyword evidence="4 10" id="KW-0732">Signal</keyword>
<name>A0ABZ0M1U9_9ACTN</name>
<evidence type="ECO:0000256" key="5">
    <source>
        <dbReference type="ARBA" id="ARBA00022889"/>
    </source>
</evidence>
<evidence type="ECO:0000256" key="2">
    <source>
        <dbReference type="ARBA" id="ARBA00022512"/>
    </source>
</evidence>
<keyword evidence="3" id="KW-0964">Secreted</keyword>
<keyword evidence="2" id="KW-0134">Cell wall</keyword>
<keyword evidence="6 7" id="KW-0034">Amyloid</keyword>
<comment type="subcellular location">
    <subcellularLocation>
        <location evidence="1">Secreted</location>
        <location evidence="1">Cell wall</location>
    </subcellularLocation>
</comment>
<evidence type="ECO:0000256" key="3">
    <source>
        <dbReference type="ARBA" id="ARBA00022525"/>
    </source>
</evidence>
<dbReference type="Proteomes" id="UP001301731">
    <property type="component" value="Chromosome"/>
</dbReference>
<evidence type="ECO:0000256" key="9">
    <source>
        <dbReference type="SAM" id="Phobius"/>
    </source>
</evidence>
<dbReference type="PROSITE" id="PS51884">
    <property type="entry name" value="CHAPLIN"/>
    <property type="match status" value="2"/>
</dbReference>
<protein>
    <submittedName>
        <fullName evidence="12">Chaplin</fullName>
    </submittedName>
</protein>
<evidence type="ECO:0000313" key="13">
    <source>
        <dbReference type="Proteomes" id="UP001301731"/>
    </source>
</evidence>
<dbReference type="EMBL" id="CP137573">
    <property type="protein sequence ID" value="WOX25034.1"/>
    <property type="molecule type" value="Genomic_DNA"/>
</dbReference>
<dbReference type="Pfam" id="PF03777">
    <property type="entry name" value="ChpA-C"/>
    <property type="match status" value="2"/>
</dbReference>
<evidence type="ECO:0000256" key="4">
    <source>
        <dbReference type="ARBA" id="ARBA00022729"/>
    </source>
</evidence>
<feature type="region of interest" description="Disordered" evidence="8">
    <location>
        <begin position="79"/>
        <end position="142"/>
    </location>
</feature>
<feature type="region of interest" description="Disordered" evidence="8">
    <location>
        <begin position="183"/>
        <end position="224"/>
    </location>
</feature>
<gene>
    <name evidence="12" type="ORF">R2D22_28065</name>
</gene>
<keyword evidence="9" id="KW-1133">Transmembrane helix</keyword>
<evidence type="ECO:0000256" key="8">
    <source>
        <dbReference type="SAM" id="MobiDB-lite"/>
    </source>
</evidence>
<feature type="signal peptide" evidence="10">
    <location>
        <begin position="1"/>
        <end position="28"/>
    </location>
</feature>
<organism evidence="12 13">
    <name type="scientific">Streptomyces solicathayae</name>
    <dbReference type="NCBI Taxonomy" id="3081768"/>
    <lineage>
        <taxon>Bacteria</taxon>
        <taxon>Bacillati</taxon>
        <taxon>Actinomycetota</taxon>
        <taxon>Actinomycetes</taxon>
        <taxon>Kitasatosporales</taxon>
        <taxon>Streptomycetaceae</taxon>
        <taxon>Streptomyces</taxon>
    </lineage>
</organism>
<reference evidence="12 13" key="1">
    <citation type="submission" date="2023-10" db="EMBL/GenBank/DDBJ databases">
        <title>The genome sequence of Streptomyces sp. HUAS YS2.</title>
        <authorList>
            <person name="Mo P."/>
        </authorList>
    </citation>
    <scope>NUCLEOTIDE SEQUENCE [LARGE SCALE GENOMIC DNA]</scope>
    <source>
        <strain evidence="12 13">HUAS YS2</strain>
    </source>
</reference>
<dbReference type="RefSeq" id="WP_318107478.1">
    <property type="nucleotide sequence ID" value="NZ_CP137573.1"/>
</dbReference>
<keyword evidence="13" id="KW-1185">Reference proteome</keyword>
<dbReference type="InterPro" id="IPR005528">
    <property type="entry name" value="ChpA-H"/>
</dbReference>
<keyword evidence="9" id="KW-0472">Membrane</keyword>
<evidence type="ECO:0000256" key="6">
    <source>
        <dbReference type="ARBA" id="ARBA00023087"/>
    </source>
</evidence>
<feature type="domain" description="Chaplin" evidence="11">
    <location>
        <begin position="39"/>
        <end position="79"/>
    </location>
</feature>
<feature type="compositionally biased region" description="Pro residues" evidence="8">
    <location>
        <begin position="198"/>
        <end position="207"/>
    </location>
</feature>
<feature type="chain" id="PRO_5045269687" evidence="10">
    <location>
        <begin position="29"/>
        <end position="264"/>
    </location>
</feature>
<feature type="compositionally biased region" description="Low complexity" evidence="8">
    <location>
        <begin position="84"/>
        <end position="94"/>
    </location>
</feature>
<evidence type="ECO:0000313" key="12">
    <source>
        <dbReference type="EMBL" id="WOX25034.1"/>
    </source>
</evidence>
<proteinExistence type="predicted"/>
<feature type="transmembrane region" description="Helical" evidence="9">
    <location>
        <begin position="235"/>
        <end position="254"/>
    </location>
</feature>
<feature type="compositionally biased region" description="Gly residues" evidence="8">
    <location>
        <begin position="104"/>
        <end position="135"/>
    </location>
</feature>
<evidence type="ECO:0000256" key="10">
    <source>
        <dbReference type="SAM" id="SignalP"/>
    </source>
</evidence>
<evidence type="ECO:0000259" key="11">
    <source>
        <dbReference type="PROSITE" id="PS51884"/>
    </source>
</evidence>
<sequence length="264" mass="24804">MRQIRRSGLATLMVTGGALALTAGYAHADSAAEGAAVGSPGVGSGNTVQLPVHVPVNVCGNTVNVVGALNPAAGNRCANGSGGSDAASGSQGAGSHKDQPGTPRAGGGRNGGGANGGSHAGGTNGGGTNGGGSSNSGGATAEGIAKGSPGVLSGNLVQLPVHLPVNVSGNSVNVVGIGNPAFGNTSTNGPLTPEHPEPNPPGKPATPAPGESVAKPPAHAPQADSVALAETGANIAGYGIPASAALLLGGAILYRRSRSAGVRA</sequence>
<keyword evidence="5" id="KW-0130">Cell adhesion</keyword>
<keyword evidence="9" id="KW-0812">Transmembrane</keyword>
<accession>A0ABZ0M1U9</accession>
<evidence type="ECO:0000256" key="7">
    <source>
        <dbReference type="PROSITE-ProRule" id="PRU01232"/>
    </source>
</evidence>
<feature type="domain" description="Chaplin" evidence="11">
    <location>
        <begin position="148"/>
        <end position="188"/>
    </location>
</feature>
<evidence type="ECO:0000256" key="1">
    <source>
        <dbReference type="ARBA" id="ARBA00004191"/>
    </source>
</evidence>